<reference evidence="1" key="1">
    <citation type="submission" date="2022-08" db="EMBL/GenBank/DDBJ databases">
        <authorList>
            <consortium name="DOE Joint Genome Institute"/>
            <person name="Min B."/>
            <person name="Riley R."/>
            <person name="Sierra-Patev S."/>
            <person name="Naranjo-Ortiz M."/>
            <person name="Looney B."/>
            <person name="Konkel Z."/>
            <person name="Slot J.C."/>
            <person name="Sakamoto Y."/>
            <person name="Steenwyk J.L."/>
            <person name="Rokas A."/>
            <person name="Carro J."/>
            <person name="Camarero S."/>
            <person name="Ferreira P."/>
            <person name="Molpeceres G."/>
            <person name="Ruiz-Duenas F.J."/>
            <person name="Serrano A."/>
            <person name="Henrissat B."/>
            <person name="Drula E."/>
            <person name="Hughes K.W."/>
            <person name="Mata J.L."/>
            <person name="Ishikawa N.K."/>
            <person name="Vargas-Isla R."/>
            <person name="Ushijima S."/>
            <person name="Smith C.A."/>
            <person name="Ahrendt S."/>
            <person name="Andreopoulos W."/>
            <person name="He G."/>
            <person name="Labutti K."/>
            <person name="Lipzen A."/>
            <person name="Ng V."/>
            <person name="Sandor L."/>
            <person name="Barry K."/>
            <person name="Martinez A.T."/>
            <person name="Xiao Y."/>
            <person name="Gibbons J.G."/>
            <person name="Terashima K."/>
            <person name="Hibbett D.S."/>
            <person name="Grigoriev I.V."/>
        </authorList>
    </citation>
    <scope>NUCLEOTIDE SEQUENCE</scope>
    <source>
        <strain evidence="1">TFB9207</strain>
    </source>
</reference>
<name>A0AA38NXA4_9AGAR</name>
<gene>
    <name evidence="1" type="ORF">F5878DRAFT_13200</name>
</gene>
<evidence type="ECO:0000313" key="2">
    <source>
        <dbReference type="Proteomes" id="UP001163846"/>
    </source>
</evidence>
<dbReference type="Proteomes" id="UP001163846">
    <property type="component" value="Unassembled WGS sequence"/>
</dbReference>
<accession>A0AA38NXA4</accession>
<keyword evidence="2" id="KW-1185">Reference proteome</keyword>
<sequence length="288" mass="32164">MLYLDSLSASIITKPRLLSMMGIILLAIANGAAVRAMDDRHIVPSYGSARHDNDAQGDLEKGVVPYGRRHDDAPRGEHDAYGPPIPEFEVVLTRFFKKNPNFVGPGGTIDVWVSDLDHNFNPTKASTFVLGKYNEPAHCLMYRSDVYSYGPDSGFPFRNAEHNWPISTPPLAIPGPRPSHFVQVAILRAPESVADFKLFQSNICALASYTTSNLDFIVASLRNSWMAYGQSGSGYLFHILRHQEEFRPFTSDTLYVLPPPPSGIQLVFTREWRDLVGRRSSLVPPEHH</sequence>
<comment type="caution">
    <text evidence="1">The sequence shown here is derived from an EMBL/GenBank/DDBJ whole genome shotgun (WGS) entry which is preliminary data.</text>
</comment>
<dbReference type="EMBL" id="MU806992">
    <property type="protein sequence ID" value="KAJ3832343.1"/>
    <property type="molecule type" value="Genomic_DNA"/>
</dbReference>
<organism evidence="1 2">
    <name type="scientific">Lentinula raphanica</name>
    <dbReference type="NCBI Taxonomy" id="153919"/>
    <lineage>
        <taxon>Eukaryota</taxon>
        <taxon>Fungi</taxon>
        <taxon>Dikarya</taxon>
        <taxon>Basidiomycota</taxon>
        <taxon>Agaricomycotina</taxon>
        <taxon>Agaricomycetes</taxon>
        <taxon>Agaricomycetidae</taxon>
        <taxon>Agaricales</taxon>
        <taxon>Marasmiineae</taxon>
        <taxon>Omphalotaceae</taxon>
        <taxon>Lentinula</taxon>
    </lineage>
</organism>
<evidence type="ECO:0000313" key="1">
    <source>
        <dbReference type="EMBL" id="KAJ3832343.1"/>
    </source>
</evidence>
<protein>
    <submittedName>
        <fullName evidence="1">Uncharacterized protein</fullName>
    </submittedName>
</protein>
<dbReference type="AlphaFoldDB" id="A0AA38NXA4"/>
<proteinExistence type="predicted"/>